<dbReference type="RefSeq" id="WP_125050715.1">
    <property type="nucleotide sequence ID" value="NZ_BHZD01000001.1"/>
</dbReference>
<evidence type="ECO:0000313" key="5">
    <source>
        <dbReference type="EMBL" id="GCD40443.1"/>
    </source>
</evidence>
<keyword evidence="3" id="KW-0170">Cobalt</keyword>
<dbReference type="GO" id="GO:0008652">
    <property type="term" value="P:amino acid biosynthetic process"/>
    <property type="evidence" value="ECO:0007669"/>
    <property type="project" value="UniProtKB-KW"/>
</dbReference>
<dbReference type="GO" id="GO:0009073">
    <property type="term" value="P:aromatic amino acid family biosynthetic process"/>
    <property type="evidence" value="ECO:0007669"/>
    <property type="project" value="UniProtKB-KW"/>
</dbReference>
<comment type="cofactor">
    <cofactor evidence="3">
        <name>Mn(2+)</name>
        <dbReference type="ChEBI" id="CHEBI:29035"/>
    </cofactor>
    <cofactor evidence="3">
        <name>Co(2+)</name>
        <dbReference type="ChEBI" id="CHEBI:48828"/>
    </cofactor>
    <cofactor evidence="3">
        <name>Cd(2+)</name>
        <dbReference type="ChEBI" id="CHEBI:48775"/>
    </cofactor>
    <text evidence="3">Binds 1 divalent cation per subunit. The enzyme is active with manganese, cobalt or cadmium ions.</text>
</comment>
<comment type="caution">
    <text evidence="5">The sequence shown here is derived from an EMBL/GenBank/DDBJ whole genome shotgun (WGS) entry which is preliminary data.</text>
</comment>
<keyword evidence="2 4" id="KW-0808">Transferase</keyword>
<feature type="binding site" evidence="3">
    <location>
        <begin position="223"/>
        <end position="224"/>
    </location>
    <ligand>
        <name>phosphoenolpyruvate</name>
        <dbReference type="ChEBI" id="CHEBI:58702"/>
    </ligand>
</feature>
<feature type="binding site" evidence="3">
    <location>
        <position position="75"/>
    </location>
    <ligand>
        <name>Mn(2+)</name>
        <dbReference type="ChEBI" id="CHEBI:29035"/>
    </ligand>
</feature>
<evidence type="ECO:0000256" key="4">
    <source>
        <dbReference type="RuleBase" id="RU363071"/>
    </source>
</evidence>
<feature type="binding site" evidence="3">
    <location>
        <position position="246"/>
    </location>
    <ligand>
        <name>phosphoenolpyruvate</name>
        <dbReference type="ChEBI" id="CHEBI:58702"/>
    </ligand>
</feature>
<organism evidence="5 6">
    <name type="scientific">Streptomyces paromomycinus</name>
    <name type="common">Streptomyces rimosus subsp. paromomycinus</name>
    <dbReference type="NCBI Taxonomy" id="92743"/>
    <lineage>
        <taxon>Bacteria</taxon>
        <taxon>Bacillati</taxon>
        <taxon>Actinomycetota</taxon>
        <taxon>Actinomycetes</taxon>
        <taxon>Kitasatosporales</taxon>
        <taxon>Streptomycetaceae</taxon>
        <taxon>Streptomyces</taxon>
    </lineage>
</organism>
<feature type="binding site" evidence="3">
    <location>
        <position position="379"/>
    </location>
    <ligand>
        <name>Mn(2+)</name>
        <dbReference type="ChEBI" id="CHEBI:29035"/>
    </ligand>
</feature>
<keyword evidence="4" id="KW-0028">Amino-acid biosynthesis</keyword>
<evidence type="ECO:0000256" key="2">
    <source>
        <dbReference type="ARBA" id="ARBA00022679"/>
    </source>
</evidence>
<feature type="binding site" evidence="3">
    <location>
        <position position="114"/>
    </location>
    <ligand>
        <name>phosphoenolpyruvate</name>
        <dbReference type="ChEBI" id="CHEBI:58702"/>
    </ligand>
</feature>
<dbReference type="Proteomes" id="UP000286746">
    <property type="component" value="Unassembled WGS sequence"/>
</dbReference>
<keyword evidence="3" id="KW-0464">Manganese</keyword>
<comment type="pathway">
    <text evidence="4">Metabolic intermediate biosynthesis; chorismate biosynthesis; chorismate from D-erythrose 4-phosphate and phosphoenolpyruvate: step 1/7.</text>
</comment>
<feature type="binding site" evidence="3">
    <location>
        <position position="351"/>
    </location>
    <ligand>
        <name>Mn(2+)</name>
        <dbReference type="ChEBI" id="CHEBI:29035"/>
    </ligand>
</feature>
<dbReference type="InterPro" id="IPR002480">
    <property type="entry name" value="DAHP_synth_2"/>
</dbReference>
<dbReference type="Pfam" id="PF01474">
    <property type="entry name" value="DAHP_synth_2"/>
    <property type="match status" value="2"/>
</dbReference>
<dbReference type="UniPathway" id="UPA00053">
    <property type="reaction ID" value="UER00084"/>
</dbReference>
<dbReference type="PANTHER" id="PTHR21337:SF0">
    <property type="entry name" value="PHOSPHO-2-DEHYDRO-3-DEOXYHEPTONATE ALDOLASE"/>
    <property type="match status" value="1"/>
</dbReference>
<dbReference type="AlphaFoldDB" id="A0A401VTY9"/>
<gene>
    <name evidence="5" type="ORF">GKJPGBOP_00092</name>
</gene>
<keyword evidence="6" id="KW-1185">Reference proteome</keyword>
<dbReference type="EC" id="2.5.1.54" evidence="4"/>
<proteinExistence type="inferred from homology"/>
<dbReference type="PANTHER" id="PTHR21337">
    <property type="entry name" value="PHOSPHO-2-DEHYDRO-3-DEOXYHEPTONATE ALDOLASE 1, 2"/>
    <property type="match status" value="1"/>
</dbReference>
<feature type="binding site" evidence="3">
    <location>
        <position position="277"/>
    </location>
    <ligand>
        <name>phosphoenolpyruvate</name>
        <dbReference type="ChEBI" id="CHEBI:58702"/>
    </ligand>
</feature>
<dbReference type="GO" id="GO:0003849">
    <property type="term" value="F:3-deoxy-7-phosphoheptulonate synthase activity"/>
    <property type="evidence" value="ECO:0007669"/>
    <property type="project" value="UniProtKB-EC"/>
</dbReference>
<reference evidence="5 6" key="1">
    <citation type="submission" date="2018-11" db="EMBL/GenBank/DDBJ databases">
        <title>Whole genome sequence of Streptomyces paromomycinus NBRC 15454(T).</title>
        <authorList>
            <person name="Komaki H."/>
            <person name="Tamura T."/>
        </authorList>
    </citation>
    <scope>NUCLEOTIDE SEQUENCE [LARGE SCALE GENOMIC DNA]</scope>
    <source>
        <strain evidence="5 6">NBRC 15454</strain>
    </source>
</reference>
<name>A0A401VTY9_STREY</name>
<evidence type="ECO:0000256" key="1">
    <source>
        <dbReference type="ARBA" id="ARBA00008911"/>
    </source>
</evidence>
<accession>A0A401VTY9</accession>
<evidence type="ECO:0000256" key="3">
    <source>
        <dbReference type="PIRSR" id="PIRSR602480-1"/>
    </source>
</evidence>
<keyword evidence="3" id="KW-0104">Cadmium</keyword>
<dbReference type="Gene3D" id="3.20.20.70">
    <property type="entry name" value="Aldolase class I"/>
    <property type="match status" value="1"/>
</dbReference>
<evidence type="ECO:0000313" key="6">
    <source>
        <dbReference type="Proteomes" id="UP000286746"/>
    </source>
</evidence>
<protein>
    <recommendedName>
        <fullName evidence="4">Phospho-2-dehydro-3-deoxyheptonate aldolase</fullName>
        <ecNumber evidence="4">2.5.1.54</ecNumber>
    </recommendedName>
</protein>
<dbReference type="GO" id="GO:0009423">
    <property type="term" value="P:chorismate biosynthetic process"/>
    <property type="evidence" value="ECO:0007669"/>
    <property type="project" value="UniProtKB-UniPathway"/>
</dbReference>
<keyword evidence="4" id="KW-0057">Aromatic amino acid biosynthesis</keyword>
<comment type="similarity">
    <text evidence="1 4">Belongs to the class-II DAHP synthase family.</text>
</comment>
<comment type="catalytic activity">
    <reaction evidence="4">
        <text>D-erythrose 4-phosphate + phosphoenolpyruvate + H2O = 7-phospho-2-dehydro-3-deoxy-D-arabino-heptonate + phosphate</text>
        <dbReference type="Rhea" id="RHEA:14717"/>
        <dbReference type="ChEBI" id="CHEBI:15377"/>
        <dbReference type="ChEBI" id="CHEBI:16897"/>
        <dbReference type="ChEBI" id="CHEBI:43474"/>
        <dbReference type="ChEBI" id="CHEBI:58394"/>
        <dbReference type="ChEBI" id="CHEBI:58702"/>
        <dbReference type="EC" id="2.5.1.54"/>
    </reaction>
</comment>
<feature type="binding site" evidence="3">
    <location>
        <position position="309"/>
    </location>
    <ligand>
        <name>Mn(2+)</name>
        <dbReference type="ChEBI" id="CHEBI:29035"/>
    </ligand>
</feature>
<dbReference type="EMBL" id="BHZD01000001">
    <property type="protein sequence ID" value="GCD40443.1"/>
    <property type="molecule type" value="Genomic_DNA"/>
</dbReference>
<dbReference type="SUPFAM" id="SSF51569">
    <property type="entry name" value="Aldolase"/>
    <property type="match status" value="1"/>
</dbReference>
<sequence>MPADNGALDRTAVEEWLDRPARQQPEWEDARRAHACRRTLSSWPGLVEAADIDRLRRLLAECAAGERSVVQAGDCAEAPQDCAPEAVLRKLGLIDALAGLWQVTTATPVVRVGRIAGQYAKPRSAPTEHVDGRPLPVYRGHLVNRPGTTEAQRRHRPENMLDCYQSAARTLAEIRRLSSDADSRPTVWTSHEALVLDYEVPLLRRDAHGRLFLSSTHWPWIGERTRAVDEAHVRLLAAVSNPVACKVGPSATPREVLALCTALDPRRVPGRLTFITRMGAAAVAAKLPDLVRTVREAGHPVLWMCDPMHANTVRTDDGLKTRTVAAVTAELSQFQHSVTAAGGIAGGVHLETTPAPVAECAGAGEQPDGAPDRYTTLCDPRLNPRQALTVLADATEPLNDDGEHGAGRT</sequence>
<dbReference type="InterPro" id="IPR013785">
    <property type="entry name" value="Aldolase_TIM"/>
</dbReference>